<dbReference type="GO" id="GO:0004016">
    <property type="term" value="F:adenylate cyclase activity"/>
    <property type="evidence" value="ECO:0007669"/>
    <property type="project" value="TreeGrafter"/>
</dbReference>
<dbReference type="PANTHER" id="PTHR16305">
    <property type="entry name" value="TESTICULAR SOLUBLE ADENYLYL CYCLASE"/>
    <property type="match status" value="1"/>
</dbReference>
<dbReference type="CDD" id="cd07302">
    <property type="entry name" value="CHD"/>
    <property type="match status" value="2"/>
</dbReference>
<dbReference type="EMBL" id="CAJOBE010002181">
    <property type="protein sequence ID" value="CAF3804674.1"/>
    <property type="molecule type" value="Genomic_DNA"/>
</dbReference>
<name>A0A819BNJ9_9BILA</name>
<dbReference type="Pfam" id="PF00211">
    <property type="entry name" value="Guanylate_cyc"/>
    <property type="match status" value="2"/>
</dbReference>
<dbReference type="GO" id="GO:0009190">
    <property type="term" value="P:cyclic nucleotide biosynthetic process"/>
    <property type="evidence" value="ECO:0007669"/>
    <property type="project" value="InterPro"/>
</dbReference>
<reference evidence="6" key="1">
    <citation type="submission" date="2021-02" db="EMBL/GenBank/DDBJ databases">
        <authorList>
            <person name="Nowell W R."/>
        </authorList>
    </citation>
    <scope>NUCLEOTIDE SEQUENCE</scope>
</reference>
<dbReference type="GO" id="GO:0035556">
    <property type="term" value="P:intracellular signal transduction"/>
    <property type="evidence" value="ECO:0007669"/>
    <property type="project" value="InterPro"/>
</dbReference>
<comment type="caution">
    <text evidence="6">The sequence shown here is derived from an EMBL/GenBank/DDBJ whole genome shotgun (WGS) entry which is preliminary data.</text>
</comment>
<proteinExistence type="predicted"/>
<accession>A0A819BNJ9</accession>
<dbReference type="Proteomes" id="UP000663874">
    <property type="component" value="Unassembled WGS sequence"/>
</dbReference>
<keyword evidence="2" id="KW-0067">ATP-binding</keyword>
<evidence type="ECO:0000256" key="1">
    <source>
        <dbReference type="ARBA" id="ARBA00022741"/>
    </source>
</evidence>
<dbReference type="SMART" id="SM00044">
    <property type="entry name" value="CYCc"/>
    <property type="match status" value="1"/>
</dbReference>
<evidence type="ECO:0000256" key="4">
    <source>
        <dbReference type="SAM" id="MobiDB-lite"/>
    </source>
</evidence>
<dbReference type="GO" id="GO:0005737">
    <property type="term" value="C:cytoplasm"/>
    <property type="evidence" value="ECO:0007669"/>
    <property type="project" value="TreeGrafter"/>
</dbReference>
<dbReference type="SUPFAM" id="SSF55073">
    <property type="entry name" value="Nucleotide cyclase"/>
    <property type="match status" value="2"/>
</dbReference>
<protein>
    <recommendedName>
        <fullName evidence="5">Guanylate cyclase domain-containing protein</fullName>
    </recommendedName>
</protein>
<evidence type="ECO:0000313" key="6">
    <source>
        <dbReference type="EMBL" id="CAF3804674.1"/>
    </source>
</evidence>
<feature type="domain" description="Guanylate cyclase" evidence="5">
    <location>
        <begin position="111"/>
        <end position="242"/>
    </location>
</feature>
<feature type="region of interest" description="Disordered" evidence="4">
    <location>
        <begin position="1244"/>
        <end position="1263"/>
    </location>
</feature>
<organism evidence="6 7">
    <name type="scientific">Rotaria sordida</name>
    <dbReference type="NCBI Taxonomy" id="392033"/>
    <lineage>
        <taxon>Eukaryota</taxon>
        <taxon>Metazoa</taxon>
        <taxon>Spiralia</taxon>
        <taxon>Gnathifera</taxon>
        <taxon>Rotifera</taxon>
        <taxon>Eurotatoria</taxon>
        <taxon>Bdelloidea</taxon>
        <taxon>Philodinida</taxon>
        <taxon>Philodinidae</taxon>
        <taxon>Rotaria</taxon>
    </lineage>
</organism>
<keyword evidence="3" id="KW-0456">Lyase</keyword>
<feature type="domain" description="Guanylate cyclase" evidence="5">
    <location>
        <begin position="425"/>
        <end position="503"/>
    </location>
</feature>
<keyword evidence="1" id="KW-0547">Nucleotide-binding</keyword>
<dbReference type="Gene3D" id="3.30.70.1230">
    <property type="entry name" value="Nucleotide cyclase"/>
    <property type="match status" value="2"/>
</dbReference>
<dbReference type="FunFam" id="3.30.70.1230:FF:000017">
    <property type="entry name" value="Adenylate cyclase type 10"/>
    <property type="match status" value="1"/>
</dbReference>
<evidence type="ECO:0000313" key="7">
    <source>
        <dbReference type="Proteomes" id="UP000663874"/>
    </source>
</evidence>
<feature type="compositionally biased region" description="Low complexity" evidence="4">
    <location>
        <begin position="1245"/>
        <end position="1254"/>
    </location>
</feature>
<dbReference type="PROSITE" id="PS50125">
    <property type="entry name" value="GUANYLATE_CYCLASE_2"/>
    <property type="match status" value="2"/>
</dbReference>
<dbReference type="InterPro" id="IPR029787">
    <property type="entry name" value="Nucleotide_cyclase"/>
</dbReference>
<evidence type="ECO:0000256" key="3">
    <source>
        <dbReference type="ARBA" id="ARBA00023239"/>
    </source>
</evidence>
<dbReference type="GO" id="GO:0005524">
    <property type="term" value="F:ATP binding"/>
    <property type="evidence" value="ECO:0007669"/>
    <property type="project" value="UniProtKB-KW"/>
</dbReference>
<dbReference type="InterPro" id="IPR001054">
    <property type="entry name" value="A/G_cyclase"/>
</dbReference>
<evidence type="ECO:0000256" key="2">
    <source>
        <dbReference type="ARBA" id="ARBA00022840"/>
    </source>
</evidence>
<evidence type="ECO:0000259" key="5">
    <source>
        <dbReference type="PROSITE" id="PS50125"/>
    </source>
</evidence>
<gene>
    <name evidence="6" type="ORF">FNK824_LOCUS15210</name>
</gene>
<dbReference type="PANTHER" id="PTHR16305:SF28">
    <property type="entry name" value="GUANYLATE CYCLASE DOMAIN-CONTAINING PROTEIN"/>
    <property type="match status" value="1"/>
</dbReference>
<sequence length="2245" mass="262052">MDNLKQYLLYQSNEILHTKRKKQTLRRFGTPCLPSLATNTVKMVFATLQIGSTMNENISEDEEQDDDNDEIYSIGQVQAHIPDLVLNNLNDLIDQKGNILIPNEHMYNKITLLFLDVSGFTSLTEQYSNDAHLGIDQLTHTLNLYFDKLVSQILIFNGDIYKFAGDAILALWTNELNGPEQALKCALYLQEKCGSYETDVGVVLHLKIALAYGPVHALFVGTDEFKHYILAGDCVKDVNICEQLCEPGDIIITKAVYEQVQSLKLNCQFILIKDDINEKDQHIAVKYSESIDNNHDLTKINDKMNTSNQEISNDNHLSDHDNISNNLSSSLITDLIDGEFYNKINSLMTSFLLHCVYQRIERQQSLDYLSELRRVTITFINLDISNEQYTNNNLCQNVQKVFIQIYELTKMMGGVLTKALLFDKGWSFLCVFGLPGYKQGDDTANALKCAYMIHSTMHKQCQFIDKCSIGVTTGLTYCGVVGHIARCEYTVIGRKVNMAARLMCNYLNIISCDQETYYNSHLNNRCFQILPDKILKGMHNVGIIWQYSDYFDNIPIQNNQIIEQDNNIINDIRHENYPLLGRKIELMIVVTQIMLLDEPLNSSNRRRDLAAIIFEGDDKIGRSRLLQFIADSLENSNNENNNTTISCHDNTYTSHDSTIPITTNDNKTHRSSSLNIYSCEYSPTKKSIIRVIKYCCQLEQRFNEFSLLRSLLRQLLQFHNNDKTQYEREQYLLKFFDINKSNDLYLKRNLFLLNDLLDVRFRRSPIEIENINEKNFVQTYEKDINELLLHILNQLIEPSSVNTNVVPALSSSCSQLRLSTSSISTLSIPSISTVSKILFIIDDIHFADESSLKHLLTLGSHSKCLLILSMKPPNNNNNDRPASNILQSISTDSRVYLRRLPGLELRYLATLACQILSVHKIPAKIVKVLNENCNGIPGFCEQILFDLLRKDKIYITQNIESYNEDLNLIEGDIDKLLINSSIKNSLFKTLFSRQKQIINNEQYKHERIFSRICLLRDPTTNDFITHCQQNFQNYIMCRIDRLSEGESLLVKTAAVIGHTFSRTFLCQLVDPHSKKLININSCILDMMQRTIIECAYQQQQQQIHKTHKIKCFCLQNPGNFPSQCRLMAFTHISIRDGIYNSLTDSLKRILIRNAIDYLEKHCTIVCLTCGPRNNNPYFVQKQDSLTRSIKTSNQHAFVDIVKMVALKEIDNTIKQSMKLRSMSSPVKPRSNTSANLQKESIMTLNKNSNKSSNKVQEKRRNSYDAGGLDVQCTRRSQSPFFALVEDDFETKINQSIRRKSSDSNSTLISIYPYKNNVSETISSPIQIDIPQSSSSSISSKSNNIFNVFKLSKQQFISSSLLKTPLLKKNDKSIITNKSNENEIIVESKRKRKEDKSHCFRTFCRYIFCQFLSLDSNVPVGIDVNNQSTKTSIENSIPDTKIIPTSNNTSQKNEIIQQQQSSHWLKVRQALIPSPNKILYTGPNDNELLAQPILSFELMNKILHDLNCLNQQIYRIRTFQNLYEQSHFFHIFQSYIQYKNLIEYVYETKKQQEENIIDLNKYLNEFTIYNDLRLCQCVDYVLTIYIKLVEYHTNLYNIYEKLINDKRDYLCCKQFDRIIYYRIEICQLLLRSNCLQRLFVEIENGRKFFNQFQYDIINKDDYFYKYQYILTKYTYNLFEAIILQRTRSIYDAKLLCEQSLEELNNINQKQLWENLISNNDLLNYSTAKEKRMQYEQTKEYLLDRSFNSQTSQPDQLYIFIEKYRLEYLICQYHLLHYQLSHNQSIESINTLINLQYYIYPLIFSLPCTIILIEYFYCQMNYNQCLILINKLIKFWWSHITSREKLELGKLKSLSLIIELKQGSLESAILSGYFAKRLLTGYHENIFLIETCIHLTLALIGEMRISNIELILQHLEYLSEQTMNSYAKLWYYILVIDVAIELGYELIPITNDFLENITKYRKKLLTGANQRSLLIIYSDCTLAQIYIRLGKLNMSKIHFQLVIHQIKYDQMYLSNIDFRFKRALLKLIETQLLYWYHTKEYEDNITKDYFLLNIIDNHINDKLIPWNRTRYFIYQAYYDRLINDYKREQQYSIDNDFNWKLSLQEAEINAIKLDLEWIKRLRDAWLHPISEQISLQINQSISIERPRTSSTMTNKSTNRPFIRPSVSHIKISSKIDKHPDEQSTITIHNYSHQKFVDWRLFLTNNNLPKLQLYILPLNELKVTSVFKENEHSPKVCSIATLPIMSTQ</sequence>